<feature type="signal peptide" evidence="2">
    <location>
        <begin position="1"/>
        <end position="16"/>
    </location>
</feature>
<evidence type="ECO:0000256" key="2">
    <source>
        <dbReference type="SAM" id="SignalP"/>
    </source>
</evidence>
<dbReference type="Proteomes" id="UP000481861">
    <property type="component" value="Unassembled WGS sequence"/>
</dbReference>
<comment type="caution">
    <text evidence="3">The sequence shown here is derived from an EMBL/GenBank/DDBJ whole genome shotgun (WGS) entry which is preliminary data.</text>
</comment>
<sequence>MKIIALFFFFLTIVAGFPVTSPNTRVTVRDDPLTPKPVHGRPVTGRSIEPRPVESREVAARQEAVPNSYIIEIKNGYTHDDFRGYLDKEAVAYKFTSEWKQPKLFFGVAIELEDEQDYPKVKAWEGVKTISPNHIVTVPTPPTIDPVVPAQE</sequence>
<feature type="region of interest" description="Disordered" evidence="1">
    <location>
        <begin position="28"/>
        <end position="59"/>
    </location>
</feature>
<name>A0A7C8IFE6_9PLEO</name>
<evidence type="ECO:0000256" key="1">
    <source>
        <dbReference type="SAM" id="MobiDB-lite"/>
    </source>
</evidence>
<keyword evidence="2" id="KW-0732">Signal</keyword>
<evidence type="ECO:0000313" key="3">
    <source>
        <dbReference type="EMBL" id="KAF2874953.1"/>
    </source>
</evidence>
<protein>
    <recommendedName>
        <fullName evidence="5">Inhibitor I9 domain-containing protein</fullName>
    </recommendedName>
</protein>
<reference evidence="3 4" key="1">
    <citation type="submission" date="2020-01" db="EMBL/GenBank/DDBJ databases">
        <authorList>
            <consortium name="DOE Joint Genome Institute"/>
            <person name="Haridas S."/>
            <person name="Albert R."/>
            <person name="Binder M."/>
            <person name="Bloem J."/>
            <person name="Labutti K."/>
            <person name="Salamov A."/>
            <person name="Andreopoulos B."/>
            <person name="Baker S.E."/>
            <person name="Barry K."/>
            <person name="Bills G."/>
            <person name="Bluhm B.H."/>
            <person name="Cannon C."/>
            <person name="Castanera R."/>
            <person name="Culley D.E."/>
            <person name="Daum C."/>
            <person name="Ezra D."/>
            <person name="Gonzalez J.B."/>
            <person name="Henrissat B."/>
            <person name="Kuo A."/>
            <person name="Liang C."/>
            <person name="Lipzen A."/>
            <person name="Lutzoni F."/>
            <person name="Magnuson J."/>
            <person name="Mondo S."/>
            <person name="Nolan M."/>
            <person name="Ohm R."/>
            <person name="Pangilinan J."/>
            <person name="Park H.-J.H."/>
            <person name="Ramirez L."/>
            <person name="Alfaro M."/>
            <person name="Sun H."/>
            <person name="Tritt A."/>
            <person name="Yoshinaga Y."/>
            <person name="Zwiers L.-H.L."/>
            <person name="Turgeon B.G."/>
            <person name="Goodwin S.B."/>
            <person name="Spatafora J.W."/>
            <person name="Crous P.W."/>
            <person name="Grigoriev I.V."/>
        </authorList>
    </citation>
    <scope>NUCLEOTIDE SEQUENCE [LARGE SCALE GENOMIC DNA]</scope>
    <source>
        <strain evidence="3 4">CBS 611.86</strain>
    </source>
</reference>
<evidence type="ECO:0008006" key="5">
    <source>
        <dbReference type="Google" id="ProtNLM"/>
    </source>
</evidence>
<evidence type="ECO:0000313" key="4">
    <source>
        <dbReference type="Proteomes" id="UP000481861"/>
    </source>
</evidence>
<feature type="chain" id="PRO_5028829967" description="Inhibitor I9 domain-containing protein" evidence="2">
    <location>
        <begin position="17"/>
        <end position="152"/>
    </location>
</feature>
<dbReference type="EMBL" id="JAADJZ010000005">
    <property type="protein sequence ID" value="KAF2874953.1"/>
    <property type="molecule type" value="Genomic_DNA"/>
</dbReference>
<dbReference type="AlphaFoldDB" id="A0A7C8IFE6"/>
<gene>
    <name evidence="3" type="ORF">BDV95DRAFT_603733</name>
</gene>
<accession>A0A7C8IFE6</accession>
<feature type="compositionally biased region" description="Basic and acidic residues" evidence="1">
    <location>
        <begin position="48"/>
        <end position="59"/>
    </location>
</feature>
<organism evidence="3 4">
    <name type="scientific">Massariosphaeria phaeospora</name>
    <dbReference type="NCBI Taxonomy" id="100035"/>
    <lineage>
        <taxon>Eukaryota</taxon>
        <taxon>Fungi</taxon>
        <taxon>Dikarya</taxon>
        <taxon>Ascomycota</taxon>
        <taxon>Pezizomycotina</taxon>
        <taxon>Dothideomycetes</taxon>
        <taxon>Pleosporomycetidae</taxon>
        <taxon>Pleosporales</taxon>
        <taxon>Pleosporales incertae sedis</taxon>
        <taxon>Massariosphaeria</taxon>
    </lineage>
</organism>
<keyword evidence="4" id="KW-1185">Reference proteome</keyword>
<proteinExistence type="predicted"/>
<dbReference type="OrthoDB" id="3801555at2759"/>